<feature type="region of interest" description="Disordered" evidence="1">
    <location>
        <begin position="344"/>
        <end position="370"/>
    </location>
</feature>
<dbReference type="EMBL" id="BLKM01000121">
    <property type="protein sequence ID" value="GFG29262.1"/>
    <property type="molecule type" value="Genomic_DNA"/>
</dbReference>
<comment type="caution">
    <text evidence="3">The sequence shown here is derived from an EMBL/GenBank/DDBJ whole genome shotgun (WGS) entry which is preliminary data.</text>
</comment>
<sequence>MVCYNRKIHISKVSLFFSHPKDGGKRLLDAGRPTNMVFHRKLEFANSKRNIELQKMLHFSSDQVWCLVCGDVERKFKTLFSRVESINKGHVSFNLLLCVGMFFGGTDEGLEPYRYGTLTVPIPTCILGPSNPQEEALYSDISGCEVCPNITYLGKRGLCTTTSGLKLVYVSGNEAESDESSHHSFTKEDIESLRNICVRGQTNFRGVDILITTSWPKDIMLGDKSSVQIKQRGSWLLSWLAAQVKPRYHFCGVEGVYFERAPYRLNHSFSGDTPGHATRFIALAKVGNTLKHKWLYAFSLTPIDQMSASDLYQETTDQTDCPYTGTMLQPSLSNKQVRHSQYFYDMDSPDDEGSHRKKARRDSKRQPPTFDQESCWFCLASAAVEKHLVISIGNESYLALAKGGMVPDHVLILPVGHHQSLSTLPDAVEEEIEKPQFTTVTNILSLTTYIFKCALKKFFKKQHKVPVFFERNFKTSHLQIQTVPVPCDMATRLKDVFQENAEQDGLQLDELPPHTKLSQVAAPRTPYFYVELPSGQKLFQRVTKNFPLQFGSLSVYVPKRRCATFIGTVYLIVELYVHTGSVQVDICGFMKHYPIASVPAKCTIQQLVKKWHSTCSVSNAQKPRSPSFHIPEVVTDASDHMERSPHKLVQLLSQQTGVSLRSCQRILHDL</sequence>
<dbReference type="AlphaFoldDB" id="A0A6L2PDI6"/>
<organism evidence="3 4">
    <name type="scientific">Coptotermes formosanus</name>
    <name type="common">Formosan subterranean termite</name>
    <dbReference type="NCBI Taxonomy" id="36987"/>
    <lineage>
        <taxon>Eukaryota</taxon>
        <taxon>Metazoa</taxon>
        <taxon>Ecdysozoa</taxon>
        <taxon>Arthropoda</taxon>
        <taxon>Hexapoda</taxon>
        <taxon>Insecta</taxon>
        <taxon>Pterygota</taxon>
        <taxon>Neoptera</taxon>
        <taxon>Polyneoptera</taxon>
        <taxon>Dictyoptera</taxon>
        <taxon>Blattodea</taxon>
        <taxon>Blattoidea</taxon>
        <taxon>Termitoidae</taxon>
        <taxon>Rhinotermitidae</taxon>
        <taxon>Coptotermes</taxon>
    </lineage>
</organism>
<dbReference type="PANTHER" id="PTHR12072">
    <property type="entry name" value="CWF19, CELL CYCLE CONTROL PROTEIN"/>
    <property type="match status" value="1"/>
</dbReference>
<evidence type="ECO:0000256" key="1">
    <source>
        <dbReference type="SAM" id="MobiDB-lite"/>
    </source>
</evidence>
<dbReference type="GO" id="GO:0000398">
    <property type="term" value="P:mRNA splicing, via spliceosome"/>
    <property type="evidence" value="ECO:0007669"/>
    <property type="project" value="TreeGrafter"/>
</dbReference>
<keyword evidence="4" id="KW-1185">Reference proteome</keyword>
<name>A0A6L2PDI6_COPFO</name>
<accession>A0A6L2PDI6</accession>
<dbReference type="InParanoid" id="A0A6L2PDI6"/>
<dbReference type="FunCoup" id="A0A6L2PDI6">
    <property type="interactions" value="1738"/>
</dbReference>
<dbReference type="GO" id="GO:0071014">
    <property type="term" value="C:post-mRNA release spliceosomal complex"/>
    <property type="evidence" value="ECO:0007669"/>
    <property type="project" value="TreeGrafter"/>
</dbReference>
<dbReference type="OrthoDB" id="444325at2759"/>
<dbReference type="InterPro" id="IPR040194">
    <property type="entry name" value="Cwf19-like"/>
</dbReference>
<proteinExistence type="predicted"/>
<feature type="domain" description="Cwf19-like C-terminal" evidence="2">
    <location>
        <begin position="371"/>
        <end position="498"/>
    </location>
</feature>
<evidence type="ECO:0000313" key="3">
    <source>
        <dbReference type="EMBL" id="GFG29262.1"/>
    </source>
</evidence>
<protein>
    <recommendedName>
        <fullName evidence="2">Cwf19-like C-terminal domain-containing protein</fullName>
    </recommendedName>
</protein>
<dbReference type="CDD" id="cd07380">
    <property type="entry name" value="MPP_CWF19_N"/>
    <property type="match status" value="1"/>
</dbReference>
<dbReference type="Pfam" id="PF04677">
    <property type="entry name" value="CwfJ_C_1"/>
    <property type="match status" value="1"/>
</dbReference>
<evidence type="ECO:0000259" key="2">
    <source>
        <dbReference type="Pfam" id="PF04677"/>
    </source>
</evidence>
<dbReference type="Proteomes" id="UP000502823">
    <property type="component" value="Unassembled WGS sequence"/>
</dbReference>
<dbReference type="InterPro" id="IPR006768">
    <property type="entry name" value="Cwf19-like_C_dom-1"/>
</dbReference>
<evidence type="ECO:0000313" key="4">
    <source>
        <dbReference type="Proteomes" id="UP000502823"/>
    </source>
</evidence>
<dbReference type="PANTHER" id="PTHR12072:SF4">
    <property type="entry name" value="CWF19-LIKE PROTEIN 1"/>
    <property type="match status" value="1"/>
</dbReference>
<gene>
    <name evidence="3" type="ORF">Cfor_07939</name>
</gene>
<reference evidence="4" key="1">
    <citation type="submission" date="2020-01" db="EMBL/GenBank/DDBJ databases">
        <title>Draft genome sequence of the Termite Coptotermes fromosanus.</title>
        <authorList>
            <person name="Itakura S."/>
            <person name="Yosikawa Y."/>
            <person name="Umezawa K."/>
        </authorList>
    </citation>
    <scope>NUCLEOTIDE SEQUENCE [LARGE SCALE GENOMIC DNA]</scope>
</reference>
<dbReference type="GO" id="GO:0061632">
    <property type="term" value="F:RNA lariat debranching enzyme activator activity"/>
    <property type="evidence" value="ECO:0007669"/>
    <property type="project" value="TreeGrafter"/>
</dbReference>